<evidence type="ECO:0000256" key="5">
    <source>
        <dbReference type="SAM" id="Phobius"/>
    </source>
</evidence>
<evidence type="ECO:0000313" key="7">
    <source>
        <dbReference type="EMBL" id="MBV7269165.1"/>
    </source>
</evidence>
<dbReference type="PANTHER" id="PTHR37422:SF13">
    <property type="entry name" value="LIPOPOLYSACCHARIDE BIOSYNTHESIS PROTEIN PA4999-RELATED"/>
    <property type="match status" value="1"/>
</dbReference>
<feature type="transmembrane region" description="Helical" evidence="5">
    <location>
        <begin position="339"/>
        <end position="361"/>
    </location>
</feature>
<dbReference type="Proteomes" id="UP001138894">
    <property type="component" value="Unassembled WGS sequence"/>
</dbReference>
<feature type="transmembrane region" description="Helical" evidence="5">
    <location>
        <begin position="84"/>
        <end position="105"/>
    </location>
</feature>
<accession>A0A9X1FAS0</accession>
<proteinExistence type="predicted"/>
<feature type="domain" description="O-antigen ligase-related" evidence="6">
    <location>
        <begin position="184"/>
        <end position="352"/>
    </location>
</feature>
<evidence type="ECO:0000256" key="2">
    <source>
        <dbReference type="ARBA" id="ARBA00022692"/>
    </source>
</evidence>
<dbReference type="GO" id="GO:0016020">
    <property type="term" value="C:membrane"/>
    <property type="evidence" value="ECO:0007669"/>
    <property type="project" value="UniProtKB-SubCell"/>
</dbReference>
<dbReference type="RefSeq" id="WP_218545731.1">
    <property type="nucleotide sequence ID" value="NZ_JAGSPD010000005.1"/>
</dbReference>
<evidence type="ECO:0000313" key="8">
    <source>
        <dbReference type="Proteomes" id="UP001138894"/>
    </source>
</evidence>
<feature type="transmembrane region" description="Helical" evidence="5">
    <location>
        <begin position="180"/>
        <end position="209"/>
    </location>
</feature>
<evidence type="ECO:0000256" key="3">
    <source>
        <dbReference type="ARBA" id="ARBA00022989"/>
    </source>
</evidence>
<evidence type="ECO:0000259" key="6">
    <source>
        <dbReference type="Pfam" id="PF04932"/>
    </source>
</evidence>
<keyword evidence="3 5" id="KW-1133">Transmembrane helix</keyword>
<dbReference type="InterPro" id="IPR007016">
    <property type="entry name" value="O-antigen_ligase-rel_domated"/>
</dbReference>
<dbReference type="InterPro" id="IPR051533">
    <property type="entry name" value="WaaL-like"/>
</dbReference>
<reference evidence="7" key="1">
    <citation type="submission" date="2021-04" db="EMBL/GenBank/DDBJ databases">
        <authorList>
            <person name="Pira H."/>
            <person name="Risdian C."/>
            <person name="Wink J."/>
        </authorList>
    </citation>
    <scope>NUCLEOTIDE SEQUENCE</scope>
    <source>
        <strain evidence="7">WHY3</strain>
    </source>
</reference>
<dbReference type="AlphaFoldDB" id="A0A9X1FAS0"/>
<keyword evidence="7" id="KW-0436">Ligase</keyword>
<feature type="transmembrane region" description="Helical" evidence="5">
    <location>
        <begin position="149"/>
        <end position="168"/>
    </location>
</feature>
<dbReference type="GO" id="GO:0016874">
    <property type="term" value="F:ligase activity"/>
    <property type="evidence" value="ECO:0007669"/>
    <property type="project" value="UniProtKB-KW"/>
</dbReference>
<feature type="transmembrane region" description="Helical" evidence="5">
    <location>
        <begin position="59"/>
        <end position="78"/>
    </location>
</feature>
<sequence>METLKIKLPSRDNLLGFFLIIVLSVIGQFTIEQNFVFLLIVSFFFFLKELKFYNGIINALAPLVFIFILAIFGSAFRLPTIFNLIRDCVHLTTPIFGIIFGYYYVKNFKDRDNIIKWLILYCFIVSVIHITKIFLNLENDWNTAEIRKIGGKGSPVEAFIYTLFIVFYKKNRFRLFSRLFNNIFFVVVTISILLYLSRTTLIAILLFMISFYRITQVTRTQILYLAGVLFFLIGFMVSLQFMDIKRDSKGVESFLYKLKIAPQEIFNADIDINDHTQLWDKWRAYEVKKAFKTMEETDGYLPYIIGMGAGSLVDLGFKAPLGRERMQYIPHIHNGYGYIFFKTGIIGLLVLIFWIFHIYAYIYKRPINAKQNIYYVSVSGIGLYLLFATLVINGIYNFRPIMPIILGMMLSMISSKVLKDKKKISK</sequence>
<gene>
    <name evidence="7" type="ORF">KCG49_08195</name>
</gene>
<name>A0A9X1FAS0_9FLAO</name>
<feature type="transmembrane region" description="Helical" evidence="5">
    <location>
        <begin position="14"/>
        <end position="47"/>
    </location>
</feature>
<feature type="transmembrane region" description="Helical" evidence="5">
    <location>
        <begin position="401"/>
        <end position="418"/>
    </location>
</feature>
<feature type="transmembrane region" description="Helical" evidence="5">
    <location>
        <begin position="373"/>
        <end position="395"/>
    </location>
</feature>
<keyword evidence="4 5" id="KW-0472">Membrane</keyword>
<protein>
    <submittedName>
        <fullName evidence="7">O-antigen ligase family protein</fullName>
    </submittedName>
</protein>
<comment type="caution">
    <text evidence="7">The sequence shown here is derived from an EMBL/GenBank/DDBJ whole genome shotgun (WGS) entry which is preliminary data.</text>
</comment>
<dbReference type="Pfam" id="PF04932">
    <property type="entry name" value="Wzy_C"/>
    <property type="match status" value="1"/>
</dbReference>
<evidence type="ECO:0000256" key="4">
    <source>
        <dbReference type="ARBA" id="ARBA00023136"/>
    </source>
</evidence>
<keyword evidence="8" id="KW-1185">Reference proteome</keyword>
<organism evidence="7 8">
    <name type="scientific">Winogradskyella luteola</name>
    <dbReference type="NCBI Taxonomy" id="2828330"/>
    <lineage>
        <taxon>Bacteria</taxon>
        <taxon>Pseudomonadati</taxon>
        <taxon>Bacteroidota</taxon>
        <taxon>Flavobacteriia</taxon>
        <taxon>Flavobacteriales</taxon>
        <taxon>Flavobacteriaceae</taxon>
        <taxon>Winogradskyella</taxon>
    </lineage>
</organism>
<keyword evidence="2 5" id="KW-0812">Transmembrane</keyword>
<feature type="transmembrane region" description="Helical" evidence="5">
    <location>
        <begin position="117"/>
        <end position="137"/>
    </location>
</feature>
<dbReference type="EMBL" id="JAGSPD010000005">
    <property type="protein sequence ID" value="MBV7269165.1"/>
    <property type="molecule type" value="Genomic_DNA"/>
</dbReference>
<comment type="subcellular location">
    <subcellularLocation>
        <location evidence="1">Membrane</location>
        <topology evidence="1">Multi-pass membrane protein</topology>
    </subcellularLocation>
</comment>
<feature type="transmembrane region" description="Helical" evidence="5">
    <location>
        <begin position="221"/>
        <end position="239"/>
    </location>
</feature>
<dbReference type="PANTHER" id="PTHR37422">
    <property type="entry name" value="TEICHURONIC ACID BIOSYNTHESIS PROTEIN TUAE"/>
    <property type="match status" value="1"/>
</dbReference>
<evidence type="ECO:0000256" key="1">
    <source>
        <dbReference type="ARBA" id="ARBA00004141"/>
    </source>
</evidence>